<reference evidence="2 3" key="1">
    <citation type="submission" date="2019-02" db="EMBL/GenBank/DDBJ databases">
        <title>Polymorphobacter sp. isolated from the lake at the Tibet of China.</title>
        <authorList>
            <person name="Li A."/>
        </authorList>
    </citation>
    <scope>NUCLEOTIDE SEQUENCE [LARGE SCALE GENOMIC DNA]</scope>
    <source>
        <strain evidence="2 3">DJ1R-1</strain>
    </source>
</reference>
<organism evidence="2 3">
    <name type="scientific">Glacieibacterium arshaanense</name>
    <dbReference type="NCBI Taxonomy" id="2511025"/>
    <lineage>
        <taxon>Bacteria</taxon>
        <taxon>Pseudomonadati</taxon>
        <taxon>Pseudomonadota</taxon>
        <taxon>Alphaproteobacteria</taxon>
        <taxon>Sphingomonadales</taxon>
        <taxon>Sphingosinicellaceae</taxon>
        <taxon>Glacieibacterium</taxon>
    </lineage>
</organism>
<accession>A0A4Y9ET60</accession>
<gene>
    <name evidence="2" type="ORF">EUV02_04895</name>
</gene>
<dbReference type="Proteomes" id="UP000297737">
    <property type="component" value="Unassembled WGS sequence"/>
</dbReference>
<feature type="transmembrane region" description="Helical" evidence="1">
    <location>
        <begin position="7"/>
        <end position="25"/>
    </location>
</feature>
<evidence type="ECO:0000313" key="2">
    <source>
        <dbReference type="EMBL" id="TFU06662.1"/>
    </source>
</evidence>
<evidence type="ECO:0000313" key="3">
    <source>
        <dbReference type="Proteomes" id="UP000297737"/>
    </source>
</evidence>
<keyword evidence="1" id="KW-1133">Transmembrane helix</keyword>
<keyword evidence="3" id="KW-1185">Reference proteome</keyword>
<dbReference type="AlphaFoldDB" id="A0A4Y9ET60"/>
<comment type="caution">
    <text evidence="2">The sequence shown here is derived from an EMBL/GenBank/DDBJ whole genome shotgun (WGS) entry which is preliminary data.</text>
</comment>
<feature type="transmembrane region" description="Helical" evidence="1">
    <location>
        <begin position="111"/>
        <end position="129"/>
    </location>
</feature>
<feature type="transmembrane region" description="Helical" evidence="1">
    <location>
        <begin position="75"/>
        <end position="91"/>
    </location>
</feature>
<dbReference type="EMBL" id="SIHO01000001">
    <property type="protein sequence ID" value="TFU06662.1"/>
    <property type="molecule type" value="Genomic_DNA"/>
</dbReference>
<name>A0A4Y9ET60_9SPHN</name>
<feature type="transmembrane region" description="Helical" evidence="1">
    <location>
        <begin position="45"/>
        <end position="63"/>
    </location>
</feature>
<sequence>MRRYTIAYFTTGIAFALIDAIWLRAMYTRLYQTEIGSLLMDGLRWGPAISFYLLYIAGIMVFAMRPAFASRRWQTAFVNGALFGFFTYMTYDLTNYATLRVWSLKITLLDIIWGSALTALAASAGYLFTRAVTRTK</sequence>
<evidence type="ECO:0000256" key="1">
    <source>
        <dbReference type="SAM" id="Phobius"/>
    </source>
</evidence>
<keyword evidence="1" id="KW-0472">Membrane</keyword>
<dbReference type="InterPro" id="IPR018687">
    <property type="entry name" value="DUF2177_membr"/>
</dbReference>
<keyword evidence="1" id="KW-0812">Transmembrane</keyword>
<dbReference type="Pfam" id="PF09945">
    <property type="entry name" value="DUF2177"/>
    <property type="match status" value="1"/>
</dbReference>
<protein>
    <submittedName>
        <fullName evidence="2">DUF2177 family protein</fullName>
    </submittedName>
</protein>
<dbReference type="OrthoDB" id="166547at2"/>
<proteinExistence type="predicted"/>